<dbReference type="PANTHER" id="PTHR24373:SF370">
    <property type="entry name" value="FISH-LIPS, ISOFORM E"/>
    <property type="match status" value="1"/>
</dbReference>
<sequence>MRLTAVFVYLTVSAVWGGIYVPCSSNCTCWYDDNHFITVNCSARGFYSIPQDIALLDNEAFAEFSSLEKLDLSRNSLNILPPGVFRGLYSLESLNLQQNNLDLLPEKYPTTVFADLKRLKRLNIQGNYKPDISLSSLKPTLTNFVHLNNIDMRAIVNRTYPDIALSSLVSLSVLQMDALHYDILPGPGFRNLTNLTVLDFSKSMALTGLPELFFSNFSFQKPLQLILSRCRLNFIHPGSFAYLPTLHSLSLQDNTGLDFSGFEIASRGFLQTNVKKLDISRIHGYSLLRFQGKSFQNLKDLSLGELIVDNC</sequence>
<dbReference type="InterPro" id="IPR003591">
    <property type="entry name" value="Leu-rich_rpt_typical-subtyp"/>
</dbReference>
<reference evidence="5 6" key="1">
    <citation type="journal article" date="2021" name="Elife">
        <title>Chloroplast acquisition without the gene transfer in kleptoplastic sea slugs, Plakobranchus ocellatus.</title>
        <authorList>
            <person name="Maeda T."/>
            <person name="Takahashi S."/>
            <person name="Yoshida T."/>
            <person name="Shimamura S."/>
            <person name="Takaki Y."/>
            <person name="Nagai Y."/>
            <person name="Toyoda A."/>
            <person name="Suzuki Y."/>
            <person name="Arimoto A."/>
            <person name="Ishii H."/>
            <person name="Satoh N."/>
            <person name="Nishiyama T."/>
            <person name="Hasebe M."/>
            <person name="Maruyama T."/>
            <person name="Minagawa J."/>
            <person name="Obokata J."/>
            <person name="Shigenobu S."/>
        </authorList>
    </citation>
    <scope>NUCLEOTIDE SEQUENCE [LARGE SCALE GENOMIC DNA]</scope>
</reference>
<dbReference type="GO" id="GO:0031012">
    <property type="term" value="C:extracellular matrix"/>
    <property type="evidence" value="ECO:0007669"/>
    <property type="project" value="TreeGrafter"/>
</dbReference>
<keyword evidence="2 4" id="KW-0732">Signal</keyword>
<dbReference type="SUPFAM" id="SSF52058">
    <property type="entry name" value="L domain-like"/>
    <property type="match status" value="1"/>
</dbReference>
<organism evidence="5 6">
    <name type="scientific">Plakobranchus ocellatus</name>
    <dbReference type="NCBI Taxonomy" id="259542"/>
    <lineage>
        <taxon>Eukaryota</taxon>
        <taxon>Metazoa</taxon>
        <taxon>Spiralia</taxon>
        <taxon>Lophotrochozoa</taxon>
        <taxon>Mollusca</taxon>
        <taxon>Gastropoda</taxon>
        <taxon>Heterobranchia</taxon>
        <taxon>Euthyneura</taxon>
        <taxon>Panpulmonata</taxon>
        <taxon>Sacoglossa</taxon>
        <taxon>Placobranchoidea</taxon>
        <taxon>Plakobranchidae</taxon>
        <taxon>Plakobranchus</taxon>
    </lineage>
</organism>
<dbReference type="InterPro" id="IPR050328">
    <property type="entry name" value="Dev_Immune_Receptor"/>
</dbReference>
<evidence type="ECO:0000256" key="1">
    <source>
        <dbReference type="ARBA" id="ARBA00022614"/>
    </source>
</evidence>
<dbReference type="PANTHER" id="PTHR24373">
    <property type="entry name" value="SLIT RELATED LEUCINE-RICH REPEAT NEURONAL PROTEIN"/>
    <property type="match status" value="1"/>
</dbReference>
<proteinExistence type="predicted"/>
<dbReference type="InterPro" id="IPR032675">
    <property type="entry name" value="LRR_dom_sf"/>
</dbReference>
<gene>
    <name evidence="5" type="ORF">PoB_004422500</name>
</gene>
<name>A0AAV4BDT8_9GAST</name>
<evidence type="ECO:0000256" key="3">
    <source>
        <dbReference type="ARBA" id="ARBA00022737"/>
    </source>
</evidence>
<dbReference type="EMBL" id="BLXT01004871">
    <property type="protein sequence ID" value="GFO17720.1"/>
    <property type="molecule type" value="Genomic_DNA"/>
</dbReference>
<feature type="signal peptide" evidence="4">
    <location>
        <begin position="1"/>
        <end position="17"/>
    </location>
</feature>
<dbReference type="GO" id="GO:0005615">
    <property type="term" value="C:extracellular space"/>
    <property type="evidence" value="ECO:0007669"/>
    <property type="project" value="TreeGrafter"/>
</dbReference>
<dbReference type="Proteomes" id="UP000735302">
    <property type="component" value="Unassembled WGS sequence"/>
</dbReference>
<evidence type="ECO:0000256" key="4">
    <source>
        <dbReference type="SAM" id="SignalP"/>
    </source>
</evidence>
<protein>
    <submittedName>
        <fullName evidence="5">Leucine rich repeat-containing domain protein</fullName>
    </submittedName>
</protein>
<evidence type="ECO:0000313" key="6">
    <source>
        <dbReference type="Proteomes" id="UP000735302"/>
    </source>
</evidence>
<dbReference type="SMART" id="SM00369">
    <property type="entry name" value="LRR_TYP"/>
    <property type="match status" value="3"/>
</dbReference>
<keyword evidence="6" id="KW-1185">Reference proteome</keyword>
<evidence type="ECO:0000313" key="5">
    <source>
        <dbReference type="EMBL" id="GFO17720.1"/>
    </source>
</evidence>
<evidence type="ECO:0000256" key="2">
    <source>
        <dbReference type="ARBA" id="ARBA00022729"/>
    </source>
</evidence>
<feature type="chain" id="PRO_5043909954" evidence="4">
    <location>
        <begin position="18"/>
        <end position="311"/>
    </location>
</feature>
<dbReference type="Gene3D" id="3.80.10.10">
    <property type="entry name" value="Ribonuclease Inhibitor"/>
    <property type="match status" value="1"/>
</dbReference>
<dbReference type="Pfam" id="PF13855">
    <property type="entry name" value="LRR_8"/>
    <property type="match status" value="1"/>
</dbReference>
<accession>A0AAV4BDT8</accession>
<dbReference type="InterPro" id="IPR001611">
    <property type="entry name" value="Leu-rich_rpt"/>
</dbReference>
<keyword evidence="3" id="KW-0677">Repeat</keyword>
<comment type="caution">
    <text evidence="5">The sequence shown here is derived from an EMBL/GenBank/DDBJ whole genome shotgun (WGS) entry which is preliminary data.</text>
</comment>
<dbReference type="AlphaFoldDB" id="A0AAV4BDT8"/>
<keyword evidence="1" id="KW-0433">Leucine-rich repeat</keyword>